<dbReference type="InterPro" id="IPR015890">
    <property type="entry name" value="Chorismate_C"/>
</dbReference>
<dbReference type="SUPFAM" id="SSF56322">
    <property type="entry name" value="ADC synthase"/>
    <property type="match status" value="1"/>
</dbReference>
<dbReference type="Pfam" id="PF00425">
    <property type="entry name" value="Chorismate_bind"/>
    <property type="match status" value="1"/>
</dbReference>
<keyword evidence="2" id="KW-0032">Aminotransferase</keyword>
<dbReference type="SUPFAM" id="SSF56752">
    <property type="entry name" value="D-aminoacid aminotransferase-like PLP-dependent enzymes"/>
    <property type="match status" value="1"/>
</dbReference>
<dbReference type="PRINTS" id="PR00095">
    <property type="entry name" value="ANTSNTHASEI"/>
</dbReference>
<dbReference type="Proteomes" id="UP000006798">
    <property type="component" value="Chromosome 1"/>
</dbReference>
<sequence>MAGFVFGAALRVCEPLVCSPLPQAGEGSTPPASGEAFVLLDDATAPAAQAASRLYTGLIREDVLPAGSDIAQLDTVLADGWRQGWHATLFAPYEFGGALVDAPVHTGNEMPFHNGALRLLWFRNLRRLDAAAVTAWLQSKADPKPAGLMEVASDTSREVFDDAIARIHQWIEAGDTYQVNYTQRLHFDAFGDPVALYAALRAAQPVPYGVLASLPDGATVLSLSPELFVRHDGQGHLLTRPMKGTAPRSGDAVRDAQAAAALAADAKNRAENVMIVDLLRNDLGRIAQPGSVAVPERFAVQPFGAVLQMTSTVTATARSGTRFGALMAALFPCGSITGAPKRRTMEIIAELEGAPRGLYTGAIGWIDAPTDESTAGPFALSVAIRTLVLAPLADTGLRAGEMGVGGGIVHDSVAAEEFDECGWKARFLTRHDPGLTLFETMRVQDGECLYLARHLARIGASAHTFGFAFDADAARTAVAAQVAQLGAGTWRLRMSVDKCGALAFASGAVAPMPAGPVRIDIAPEPLPAADPLRRHKTSARAVFDAGWQAAERAGGFDRLFFNTRGELLEGGRSSVFVRIDGRWLTPPLSADILPGVMRAVVLDEGGATLGAPGEAVTEAVITRAMLARAEAIVLVNALRGAMAATPSQKA</sequence>
<accession>G0EVS7</accession>
<feature type="domain" description="Chorismate-utilising enzyme C-terminal" evidence="1">
    <location>
        <begin position="157"/>
        <end position="422"/>
    </location>
</feature>
<organism evidence="2 3">
    <name type="scientific">Cupriavidus necator (strain ATCC 43291 / DSM 13513 / CCUG 52238 / LMG 8453 / N-1)</name>
    <name type="common">Ralstonia eutropha</name>
    <dbReference type="NCBI Taxonomy" id="1042878"/>
    <lineage>
        <taxon>Bacteria</taxon>
        <taxon>Pseudomonadati</taxon>
        <taxon>Pseudomonadota</taxon>
        <taxon>Betaproteobacteria</taxon>
        <taxon>Burkholderiales</taxon>
        <taxon>Burkholderiaceae</taxon>
        <taxon>Cupriavidus</taxon>
    </lineage>
</organism>
<dbReference type="AlphaFoldDB" id="G0EVS7"/>
<dbReference type="RefSeq" id="WP_013957916.1">
    <property type="nucleotide sequence ID" value="NC_015726.1"/>
</dbReference>
<dbReference type="InterPro" id="IPR043132">
    <property type="entry name" value="BCAT-like_C"/>
</dbReference>
<dbReference type="InterPro" id="IPR005801">
    <property type="entry name" value="ADC_synthase"/>
</dbReference>
<dbReference type="KEGG" id="cnc:CNE_1c30430"/>
<name>G0EVS7_CUPNN</name>
<dbReference type="PANTHER" id="PTHR11236">
    <property type="entry name" value="AMINOBENZOATE/ANTHRANILATE SYNTHASE"/>
    <property type="match status" value="1"/>
</dbReference>
<dbReference type="GO" id="GO:0046820">
    <property type="term" value="F:4-amino-4-deoxychorismate synthase activity"/>
    <property type="evidence" value="ECO:0007669"/>
    <property type="project" value="UniProtKB-EC"/>
</dbReference>
<dbReference type="EMBL" id="CP002877">
    <property type="protein sequence ID" value="AEI78355.1"/>
    <property type="molecule type" value="Genomic_DNA"/>
</dbReference>
<evidence type="ECO:0000313" key="2">
    <source>
        <dbReference type="EMBL" id="AEI78355.1"/>
    </source>
</evidence>
<dbReference type="InterPro" id="IPR036038">
    <property type="entry name" value="Aminotransferase-like"/>
</dbReference>
<keyword evidence="2" id="KW-0808">Transferase</keyword>
<dbReference type="GO" id="GO:0000162">
    <property type="term" value="P:L-tryptophan biosynthetic process"/>
    <property type="evidence" value="ECO:0007669"/>
    <property type="project" value="TreeGrafter"/>
</dbReference>
<dbReference type="PANTHER" id="PTHR11236:SF50">
    <property type="entry name" value="AMINODEOXYCHORISMATE SYNTHASE COMPONENT 1"/>
    <property type="match status" value="1"/>
</dbReference>
<dbReference type="Pfam" id="PF01063">
    <property type="entry name" value="Aminotran_4"/>
    <property type="match status" value="1"/>
</dbReference>
<gene>
    <name evidence="2" type="primary">pabB</name>
    <name evidence="2" type="ordered locus">CNE_1c30430</name>
</gene>
<dbReference type="EC" id="2.6.1.85" evidence="2"/>
<dbReference type="InterPro" id="IPR001544">
    <property type="entry name" value="Aminotrans_IV"/>
</dbReference>
<reference evidence="2 3" key="1">
    <citation type="journal article" date="2011" name="J. Bacteriol.">
        <title>Complete genome sequence of the type strain Cupriavidus necator N-1.</title>
        <authorList>
            <person name="Poehlein A."/>
            <person name="Kusian B."/>
            <person name="Friedrich B."/>
            <person name="Daniel R."/>
            <person name="Bowien B."/>
        </authorList>
    </citation>
    <scope>NUCLEOTIDE SEQUENCE [LARGE SCALE GENOMIC DNA]</scope>
    <source>
        <strain evidence="3">ATCC 43291 / DSM 13513 / CCUG 52238 / LMG 8453 / N-1</strain>
    </source>
</reference>
<dbReference type="InterPro" id="IPR019999">
    <property type="entry name" value="Anth_synth_I-like"/>
</dbReference>
<dbReference type="Gene3D" id="3.30.470.10">
    <property type="match status" value="1"/>
</dbReference>
<evidence type="ECO:0000313" key="3">
    <source>
        <dbReference type="Proteomes" id="UP000006798"/>
    </source>
</evidence>
<protein>
    <submittedName>
        <fullName evidence="2">Para-aminobenzoate synthase component 1</fullName>
        <ecNumber evidence="2">2.6.1.85</ecNumber>
    </submittedName>
</protein>
<dbReference type="Gene3D" id="3.20.10.10">
    <property type="entry name" value="D-amino Acid Aminotransferase, subunit A, domain 2"/>
    <property type="match status" value="1"/>
</dbReference>
<evidence type="ECO:0000259" key="1">
    <source>
        <dbReference type="Pfam" id="PF00425"/>
    </source>
</evidence>
<dbReference type="HOGENOM" id="CLU_006493_6_2_4"/>
<dbReference type="InterPro" id="IPR043131">
    <property type="entry name" value="BCAT-like_N"/>
</dbReference>
<proteinExistence type="predicted"/>
<dbReference type="GeneID" id="34309434"/>
<dbReference type="Gene3D" id="3.60.120.10">
    <property type="entry name" value="Anthranilate synthase"/>
    <property type="match status" value="1"/>
</dbReference>